<dbReference type="STRING" id="1454003.AW10_00600"/>
<evidence type="ECO:0000313" key="2">
    <source>
        <dbReference type="EMBL" id="EXI82492.1"/>
    </source>
</evidence>
<comment type="caution">
    <text evidence="2">The sequence shown here is derived from an EMBL/GenBank/DDBJ whole genome shotgun (WGS) entry which is preliminary data.</text>
</comment>
<reference evidence="2 3" key="1">
    <citation type="submission" date="2014-02" db="EMBL/GenBank/DDBJ databases">
        <title>Expanding our view of genomic diversity in Candidatus Accumulibacter clades.</title>
        <authorList>
            <person name="Skennerton C.T."/>
            <person name="Barr J.J."/>
            <person name="Slater F.R."/>
            <person name="Bond P.L."/>
            <person name="Tyson G.W."/>
        </authorList>
    </citation>
    <scope>NUCLEOTIDE SEQUENCE [LARGE SCALE GENOMIC DNA]</scope>
    <source>
        <strain evidence="3">BA-92</strain>
    </source>
</reference>
<evidence type="ECO:0000256" key="1">
    <source>
        <dbReference type="SAM" id="Phobius"/>
    </source>
</evidence>
<feature type="transmembrane region" description="Helical" evidence="1">
    <location>
        <begin position="54"/>
        <end position="77"/>
    </location>
</feature>
<organism evidence="2 3">
    <name type="scientific">Candidatus Accumulibacter appositus</name>
    <dbReference type="NCBI Taxonomy" id="1454003"/>
    <lineage>
        <taxon>Bacteria</taxon>
        <taxon>Pseudomonadati</taxon>
        <taxon>Pseudomonadota</taxon>
        <taxon>Betaproteobacteria</taxon>
        <taxon>Candidatus Accumulibacter</taxon>
    </lineage>
</organism>
<evidence type="ECO:0000313" key="3">
    <source>
        <dbReference type="Proteomes" id="UP000021816"/>
    </source>
</evidence>
<name>A0A011PZX3_9PROT</name>
<protein>
    <submittedName>
        <fullName evidence="2">Uncharacterized protein</fullName>
    </submittedName>
</protein>
<gene>
    <name evidence="2" type="ORF">AW10_00600</name>
</gene>
<keyword evidence="1" id="KW-1133">Transmembrane helix</keyword>
<dbReference type="EMBL" id="JEMX01000011">
    <property type="protein sequence ID" value="EXI82492.1"/>
    <property type="molecule type" value="Genomic_DNA"/>
</dbReference>
<sequence length="84" mass="9526" precursor="true">MIARIAPVDLPPPPSVILDRPHRKPGRRRACPVGRVDLFYTPPKPLFDNSYKPLICITWLILCFPEGCVVSIVAFTFHKEFSHA</sequence>
<keyword evidence="1" id="KW-0472">Membrane</keyword>
<accession>A0A011PZX3</accession>
<keyword evidence="1" id="KW-0812">Transmembrane</keyword>
<dbReference type="Proteomes" id="UP000021816">
    <property type="component" value="Unassembled WGS sequence"/>
</dbReference>
<proteinExistence type="predicted"/>
<dbReference type="AlphaFoldDB" id="A0A011PZX3"/>